<protein>
    <submittedName>
        <fullName evidence="1">Uncharacterized protein</fullName>
    </submittedName>
</protein>
<name>A0A5K8A0S7_9BACT</name>
<sequence>MHLSCVFGFHKWDGSKCAKCGKIRLPPITRASLKIKITEDKAEYESYPGRKFLDRAIPYWNADDYVTALNLNHEALKAGLLRYYPNNSNLPFSFQVP</sequence>
<proteinExistence type="predicted"/>
<evidence type="ECO:0000313" key="2">
    <source>
        <dbReference type="Proteomes" id="UP000425960"/>
    </source>
</evidence>
<dbReference type="AlphaFoldDB" id="A0A5K8A0S7"/>
<dbReference type="KEGG" id="dov:DSCO28_67350"/>
<dbReference type="EMBL" id="AP021876">
    <property type="protein sequence ID" value="BBO86169.1"/>
    <property type="molecule type" value="Genomic_DNA"/>
</dbReference>
<organism evidence="1 2">
    <name type="scientific">Desulfosarcina ovata subsp. sediminis</name>
    <dbReference type="NCBI Taxonomy" id="885957"/>
    <lineage>
        <taxon>Bacteria</taxon>
        <taxon>Pseudomonadati</taxon>
        <taxon>Thermodesulfobacteriota</taxon>
        <taxon>Desulfobacteria</taxon>
        <taxon>Desulfobacterales</taxon>
        <taxon>Desulfosarcinaceae</taxon>
        <taxon>Desulfosarcina</taxon>
    </lineage>
</organism>
<gene>
    <name evidence="1" type="ORF">DSCO28_67350</name>
</gene>
<accession>A0A5K8A0S7</accession>
<evidence type="ECO:0000313" key="1">
    <source>
        <dbReference type="EMBL" id="BBO86169.1"/>
    </source>
</evidence>
<reference evidence="1 2" key="1">
    <citation type="submission" date="2019-11" db="EMBL/GenBank/DDBJ databases">
        <title>Comparative genomics of hydrocarbon-degrading Desulfosarcina strains.</title>
        <authorList>
            <person name="Watanabe M."/>
            <person name="Kojima H."/>
            <person name="Fukui M."/>
        </authorList>
    </citation>
    <scope>NUCLEOTIDE SEQUENCE [LARGE SCALE GENOMIC DNA]</scope>
    <source>
        <strain evidence="1 2">28bB2T</strain>
    </source>
</reference>
<dbReference type="Proteomes" id="UP000425960">
    <property type="component" value="Chromosome"/>
</dbReference>